<organism evidence="1 2">
    <name type="scientific">Stieleria marina</name>
    <dbReference type="NCBI Taxonomy" id="1930275"/>
    <lineage>
        <taxon>Bacteria</taxon>
        <taxon>Pseudomonadati</taxon>
        <taxon>Planctomycetota</taxon>
        <taxon>Planctomycetia</taxon>
        <taxon>Pirellulales</taxon>
        <taxon>Pirellulaceae</taxon>
        <taxon>Stieleria</taxon>
    </lineage>
</organism>
<reference evidence="1 2" key="1">
    <citation type="submission" date="2019-02" db="EMBL/GenBank/DDBJ databases">
        <title>Deep-cultivation of Planctomycetes and their phenomic and genomic characterization uncovers novel biology.</title>
        <authorList>
            <person name="Wiegand S."/>
            <person name="Jogler M."/>
            <person name="Boedeker C."/>
            <person name="Pinto D."/>
            <person name="Vollmers J."/>
            <person name="Rivas-Marin E."/>
            <person name="Kohn T."/>
            <person name="Peeters S.H."/>
            <person name="Heuer A."/>
            <person name="Rast P."/>
            <person name="Oberbeckmann S."/>
            <person name="Bunk B."/>
            <person name="Jeske O."/>
            <person name="Meyerdierks A."/>
            <person name="Storesund J.E."/>
            <person name="Kallscheuer N."/>
            <person name="Luecker S."/>
            <person name="Lage O.M."/>
            <person name="Pohl T."/>
            <person name="Merkel B.J."/>
            <person name="Hornburger P."/>
            <person name="Mueller R.-W."/>
            <person name="Bruemmer F."/>
            <person name="Labrenz M."/>
            <person name="Spormann A.M."/>
            <person name="Op den Camp H."/>
            <person name="Overmann J."/>
            <person name="Amann R."/>
            <person name="Jetten M.S.M."/>
            <person name="Mascher T."/>
            <person name="Medema M.H."/>
            <person name="Devos D.P."/>
            <person name="Kaster A.-K."/>
            <person name="Ovreas L."/>
            <person name="Rohde M."/>
            <person name="Galperin M.Y."/>
            <person name="Jogler C."/>
        </authorList>
    </citation>
    <scope>NUCLEOTIDE SEQUENCE [LARGE SCALE GENOMIC DNA]</scope>
    <source>
        <strain evidence="1 2">K23_9</strain>
    </source>
</reference>
<name>A0A517NTQ5_9BACT</name>
<evidence type="ECO:0000313" key="1">
    <source>
        <dbReference type="EMBL" id="QDT10499.1"/>
    </source>
</evidence>
<dbReference type="AlphaFoldDB" id="A0A517NTQ5"/>
<evidence type="ECO:0000313" key="2">
    <source>
        <dbReference type="Proteomes" id="UP000319817"/>
    </source>
</evidence>
<protein>
    <submittedName>
        <fullName evidence="1">Uncharacterized protein</fullName>
    </submittedName>
</protein>
<keyword evidence="2" id="KW-1185">Reference proteome</keyword>
<dbReference type="Proteomes" id="UP000319817">
    <property type="component" value="Chromosome"/>
</dbReference>
<sequence>MIQIENTMAVLGDDQRSPTNVVKPNLQFELSTTTMAALLTVRFFGECNRCCRCGRLGIRRSIGSFTWQRGIA</sequence>
<dbReference type="EMBL" id="CP036526">
    <property type="protein sequence ID" value="QDT10499.1"/>
    <property type="molecule type" value="Genomic_DNA"/>
</dbReference>
<accession>A0A517NTQ5</accession>
<gene>
    <name evidence="1" type="ORF">K239x_24560</name>
</gene>
<proteinExistence type="predicted"/>